<feature type="non-terminal residue" evidence="1">
    <location>
        <position position="1"/>
    </location>
</feature>
<sequence length="217" mass="24615">LHSSAAESLLLHQGVADSKAAQNHQPWGEGEQKKDPAHDICAPLHFLLLLHPVQRELGVLRSGSHQNSKGLLCGVCGSDHLPYSPLHRRVQLLLRSHHLLLHLGDHPEFHQEEISIRLLLRCQVLRGCSVRNPVQPAVKLQDPESEGLAPRVFGVTPKRCHFYINTEQRRRTSWSALCYFWFHLRGNIQTFAGLSHLWICGDYLLTSLNCYCVKHNS</sequence>
<evidence type="ECO:0000313" key="1">
    <source>
        <dbReference type="EMBL" id="SBS16662.1"/>
    </source>
</evidence>
<dbReference type="AlphaFoldDB" id="A0A1A8SEK1"/>
<keyword evidence="1" id="KW-0675">Receptor</keyword>
<protein>
    <submittedName>
        <fullName evidence="1">Lysophosphatidic acid receptor 6b</fullName>
    </submittedName>
</protein>
<name>A0A1A8SEK1_9TELE</name>
<proteinExistence type="predicted"/>
<gene>
    <name evidence="1" type="primary">LPAR6B</name>
</gene>
<organism evidence="1">
    <name type="scientific">Nothobranchius rachovii</name>
    <name type="common">bluefin notho</name>
    <dbReference type="NCBI Taxonomy" id="451742"/>
    <lineage>
        <taxon>Eukaryota</taxon>
        <taxon>Metazoa</taxon>
        <taxon>Chordata</taxon>
        <taxon>Craniata</taxon>
        <taxon>Vertebrata</taxon>
        <taxon>Euteleostomi</taxon>
        <taxon>Actinopterygii</taxon>
        <taxon>Neopterygii</taxon>
        <taxon>Teleostei</taxon>
        <taxon>Neoteleostei</taxon>
        <taxon>Acanthomorphata</taxon>
        <taxon>Ovalentaria</taxon>
        <taxon>Atherinomorphae</taxon>
        <taxon>Cyprinodontiformes</taxon>
        <taxon>Nothobranchiidae</taxon>
        <taxon>Nothobranchius</taxon>
    </lineage>
</organism>
<reference evidence="1" key="2">
    <citation type="submission" date="2016-06" db="EMBL/GenBank/DDBJ databases">
        <title>The genome of a short-lived fish provides insights into sex chromosome evolution and the genetic control of aging.</title>
        <authorList>
            <person name="Reichwald K."/>
            <person name="Felder M."/>
            <person name="Petzold A."/>
            <person name="Koch P."/>
            <person name="Groth M."/>
            <person name="Platzer M."/>
        </authorList>
    </citation>
    <scope>NUCLEOTIDE SEQUENCE</scope>
    <source>
        <tissue evidence="1">Brain</tissue>
    </source>
</reference>
<accession>A0A1A8SEK1</accession>
<reference evidence="1" key="1">
    <citation type="submission" date="2016-05" db="EMBL/GenBank/DDBJ databases">
        <authorList>
            <person name="Lavstsen T."/>
            <person name="Jespersen J.S."/>
        </authorList>
    </citation>
    <scope>NUCLEOTIDE SEQUENCE</scope>
    <source>
        <tissue evidence="1">Brain</tissue>
    </source>
</reference>
<dbReference type="EMBL" id="HAEI01014193">
    <property type="protein sequence ID" value="SBS16662.1"/>
    <property type="molecule type" value="Transcribed_RNA"/>
</dbReference>